<dbReference type="Gene3D" id="3.40.250.10">
    <property type="entry name" value="Rhodanese-like domain"/>
    <property type="match status" value="1"/>
</dbReference>
<dbReference type="GO" id="GO:0002143">
    <property type="term" value="P:tRNA wobble position uridine thiolation"/>
    <property type="evidence" value="ECO:0007669"/>
    <property type="project" value="EnsemblFungi"/>
</dbReference>
<comment type="pathway">
    <text evidence="13">tRNA modification; 5-methoxycarbonylmethyl-2-thiouridine-tRNA biosynthesis.</text>
</comment>
<dbReference type="GO" id="GO:0007114">
    <property type="term" value="P:cell budding"/>
    <property type="evidence" value="ECO:0007669"/>
    <property type="project" value="EnsemblFungi"/>
</dbReference>
<dbReference type="CDD" id="cd00757">
    <property type="entry name" value="ThiF_MoeB_HesA_family"/>
    <property type="match status" value="1"/>
</dbReference>
<proteinExistence type="inferred from homology"/>
<keyword evidence="3 13" id="KW-0808">Transferase</keyword>
<evidence type="ECO:0000256" key="12">
    <source>
        <dbReference type="ARBA" id="ARBA00075323"/>
    </source>
</evidence>
<feature type="binding site" evidence="13">
    <location>
        <position position="78"/>
    </location>
    <ligand>
        <name>ATP</name>
        <dbReference type="ChEBI" id="CHEBI:30616"/>
    </ligand>
</feature>
<feature type="active site" description="Glycyl thioester intermediate; for adenylyltransferase activity" evidence="13">
    <location>
        <position position="226"/>
    </location>
</feature>
<dbReference type="PROSITE" id="PS50206">
    <property type="entry name" value="RHODANESE_3"/>
    <property type="match status" value="1"/>
</dbReference>
<evidence type="ECO:0000256" key="14">
    <source>
        <dbReference type="SAM" id="Coils"/>
    </source>
</evidence>
<dbReference type="InterPro" id="IPR028885">
    <property type="entry name" value="MOCS3/Uba4"/>
</dbReference>
<dbReference type="GO" id="GO:0046872">
    <property type="term" value="F:metal ion binding"/>
    <property type="evidence" value="ECO:0007669"/>
    <property type="project" value="UniProtKB-KW"/>
</dbReference>
<dbReference type="FunFam" id="3.40.50.720:FF:000033">
    <property type="entry name" value="Adenylyltransferase and sulfurtransferase MOCS3"/>
    <property type="match status" value="1"/>
</dbReference>
<keyword evidence="11 13" id="KW-0511">Multifunctional enzyme</keyword>
<dbReference type="SUPFAM" id="SSF69572">
    <property type="entry name" value="Activating enzymes of the ubiquitin-like proteins"/>
    <property type="match status" value="1"/>
</dbReference>
<dbReference type="GO" id="GO:0042802">
    <property type="term" value="F:identical protein binding"/>
    <property type="evidence" value="ECO:0007669"/>
    <property type="project" value="EnsemblFungi"/>
</dbReference>
<evidence type="ECO:0000256" key="5">
    <source>
        <dbReference type="ARBA" id="ARBA00022695"/>
    </source>
</evidence>
<organism evidence="16 17">
    <name type="scientific">Henningerozyma blattae (strain ATCC 34711 / CBS 6284 / DSM 70876 / NBRC 10599 / NRRL Y-10934 / UCD 77-7)</name>
    <name type="common">Yeast</name>
    <name type="synonym">Tetrapisispora blattae</name>
    <dbReference type="NCBI Taxonomy" id="1071380"/>
    <lineage>
        <taxon>Eukaryota</taxon>
        <taxon>Fungi</taxon>
        <taxon>Dikarya</taxon>
        <taxon>Ascomycota</taxon>
        <taxon>Saccharomycotina</taxon>
        <taxon>Saccharomycetes</taxon>
        <taxon>Saccharomycetales</taxon>
        <taxon>Saccharomycetaceae</taxon>
        <taxon>Henningerozyma</taxon>
    </lineage>
</organism>
<dbReference type="EMBL" id="HE806316">
    <property type="protein sequence ID" value="CCH58165.1"/>
    <property type="molecule type" value="Genomic_DNA"/>
</dbReference>
<dbReference type="InterPro" id="IPR001763">
    <property type="entry name" value="Rhodanese-like_dom"/>
</dbReference>
<dbReference type="Gene3D" id="3.40.50.720">
    <property type="entry name" value="NAD(P)-binding Rossmann-like Domain"/>
    <property type="match status" value="1"/>
</dbReference>
<evidence type="ECO:0000313" key="16">
    <source>
        <dbReference type="EMBL" id="CCH58165.1"/>
    </source>
</evidence>
<comment type="cofactor">
    <cofactor evidence="13">
        <name>Zn(2+)</name>
        <dbReference type="ChEBI" id="CHEBI:29105"/>
    </cofactor>
    <text evidence="13">Binds 1 zinc ion per subunit.</text>
</comment>
<feature type="binding site" evidence="13">
    <location>
        <position position="99"/>
    </location>
    <ligand>
        <name>ATP</name>
        <dbReference type="ChEBI" id="CHEBI:30616"/>
    </ligand>
</feature>
<dbReference type="GO" id="GO:0001403">
    <property type="term" value="P:invasive growth in response to glucose limitation"/>
    <property type="evidence" value="ECO:0007669"/>
    <property type="project" value="EnsemblFungi"/>
</dbReference>
<dbReference type="InterPro" id="IPR000594">
    <property type="entry name" value="ThiF_NAD_FAD-bd"/>
</dbReference>
<dbReference type="FunCoup" id="I2GVL3">
    <property type="interactions" value="902"/>
</dbReference>
<feature type="binding site" evidence="13">
    <location>
        <position position="209"/>
    </location>
    <ligand>
        <name>Zn(2+)</name>
        <dbReference type="ChEBI" id="CHEBI:29105"/>
    </ligand>
</feature>
<dbReference type="GO" id="GO:0042292">
    <property type="term" value="F:URM1 activating enzyme activity"/>
    <property type="evidence" value="ECO:0007669"/>
    <property type="project" value="EnsemblFungi"/>
</dbReference>
<dbReference type="Pfam" id="PF00899">
    <property type="entry name" value="ThiF"/>
    <property type="match status" value="1"/>
</dbReference>
<evidence type="ECO:0000256" key="9">
    <source>
        <dbReference type="ARBA" id="ARBA00022833"/>
    </source>
</evidence>
<dbReference type="OMA" id="IPDVGMD"/>
<keyword evidence="6 13" id="KW-0479">Metal-binding</keyword>
<evidence type="ECO:0000256" key="8">
    <source>
        <dbReference type="ARBA" id="ARBA00022786"/>
    </source>
</evidence>
<dbReference type="GO" id="GO:0005829">
    <property type="term" value="C:cytosol"/>
    <property type="evidence" value="ECO:0007669"/>
    <property type="project" value="UniProtKB-SubCell"/>
</dbReference>
<dbReference type="GO" id="GO:0004792">
    <property type="term" value="F:thiosulfate-cyanide sulfurtransferase activity"/>
    <property type="evidence" value="ECO:0007669"/>
    <property type="project" value="EnsemblFungi"/>
</dbReference>
<keyword evidence="4 13" id="KW-0819">tRNA processing</keyword>
<keyword evidence="8" id="KW-0833">Ubl conjugation pathway</keyword>
<keyword evidence="7 13" id="KW-0547">Nucleotide-binding</keyword>
<dbReference type="PANTHER" id="PTHR10953:SF102">
    <property type="entry name" value="ADENYLYLTRANSFERASE AND SULFURTRANSFERASE MOCS3"/>
    <property type="match status" value="1"/>
</dbReference>
<feature type="binding site" evidence="13">
    <location>
        <position position="290"/>
    </location>
    <ligand>
        <name>Zn(2+)</name>
        <dbReference type="ChEBI" id="CHEBI:29105"/>
    </ligand>
</feature>
<protein>
    <recommendedName>
        <fullName evidence="12">Needs CLA4 to survive protein 3</fullName>
    </recommendedName>
</protein>
<dbReference type="SMART" id="SM00450">
    <property type="entry name" value="RHOD"/>
    <property type="match status" value="1"/>
</dbReference>
<keyword evidence="10 13" id="KW-0067">ATP-binding</keyword>
<evidence type="ECO:0000256" key="1">
    <source>
        <dbReference type="ARBA" id="ARBA00004514"/>
    </source>
</evidence>
<feature type="binding site" evidence="13">
    <location>
        <begin position="167"/>
        <end position="168"/>
    </location>
    <ligand>
        <name>ATP</name>
        <dbReference type="ChEBI" id="CHEBI:30616"/>
    </ligand>
</feature>
<evidence type="ECO:0000259" key="15">
    <source>
        <dbReference type="PROSITE" id="PS50206"/>
    </source>
</evidence>
<evidence type="ECO:0000256" key="7">
    <source>
        <dbReference type="ARBA" id="ARBA00022741"/>
    </source>
</evidence>
<comment type="subcellular location">
    <subcellularLocation>
        <location evidence="1">Cytoplasm</location>
        <location evidence="1">Cytosol</location>
    </subcellularLocation>
</comment>
<dbReference type="GO" id="GO:2000220">
    <property type="term" value="P:regulation of pseudohyphal growth"/>
    <property type="evidence" value="ECO:0007669"/>
    <property type="project" value="EnsemblFungi"/>
</dbReference>
<feature type="active site" description="Cysteine persulfide intermediate; for sulfurtransferase activity" evidence="13">
    <location>
        <position position="398"/>
    </location>
</feature>
<dbReference type="UniPathway" id="UPA00988"/>
<comment type="similarity">
    <text evidence="13">In the N-terminal section; belongs to the HesA/MoeB/ThiF family. UBA4 subfamily.</text>
</comment>
<dbReference type="PANTHER" id="PTHR10953">
    <property type="entry name" value="UBIQUITIN-ACTIVATING ENZYME E1"/>
    <property type="match status" value="1"/>
</dbReference>
<dbReference type="GO" id="GO:0005524">
    <property type="term" value="F:ATP binding"/>
    <property type="evidence" value="ECO:0007669"/>
    <property type="project" value="UniProtKB-KW"/>
</dbReference>
<keyword evidence="17" id="KW-1185">Reference proteome</keyword>
<sequence>MGDMSISVTEELERVKKENELLRKELNELKKESKHDHKELSLEEYRRYGRQMIVEDFGGLEGQKKLKNANVLVVGAGGLGSPSLPYLVGAGVGHIGIVDNDVVDSSNLHRQVLHDTTKVGVFKCESAKEQLSKLNPNIKIDTYSVRLDAFNAFEIFKDYDVILDCTDTPLARYLISDVAVNLGKTVVSASGLGTEGQVTILNFKNIGPCYRCFYPTPPNPYAVNSCSEGGVIGPCIGLVGTMMAVETLKVLLDIYTIENFKPFLMLYSGFPNQTLRNFKMRGRQSSCQCCGKNPTITKNTIESGEINYSLFCGKRNYNVLEAHERMNVSQFHENYIVNSPSNQVILLDVRPPHHFGISHFDNAINISVPQLTKLNGSFSELQKKLPSLNKNSEVVVLCRYGNDSQVATRMLKDNFGLKNVKDVQGGFFKYIDDIDNSIPQY</sequence>
<dbReference type="HOGENOM" id="CLU_013325_1_0_1"/>
<feature type="binding site" evidence="13">
    <location>
        <position position="287"/>
    </location>
    <ligand>
        <name>Zn(2+)</name>
        <dbReference type="ChEBI" id="CHEBI:29105"/>
    </ligand>
</feature>
<keyword evidence="9 13" id="KW-0862">Zinc</keyword>
<evidence type="ECO:0000256" key="2">
    <source>
        <dbReference type="ARBA" id="ARBA00022490"/>
    </source>
</evidence>
<evidence type="ECO:0000256" key="10">
    <source>
        <dbReference type="ARBA" id="ARBA00022840"/>
    </source>
</evidence>
<dbReference type="GO" id="GO:0034599">
    <property type="term" value="P:cellular response to oxidative stress"/>
    <property type="evidence" value="ECO:0007669"/>
    <property type="project" value="EnsemblFungi"/>
</dbReference>
<keyword evidence="5" id="KW-0548">Nucleotidyltransferase</keyword>
<dbReference type="eggNOG" id="KOG2017">
    <property type="taxonomic scope" value="Eukaryota"/>
</dbReference>
<feature type="binding site" evidence="13">
    <location>
        <position position="123"/>
    </location>
    <ligand>
        <name>ATP</name>
        <dbReference type="ChEBI" id="CHEBI:30616"/>
    </ligand>
</feature>
<dbReference type="OrthoDB" id="10261062at2759"/>
<dbReference type="InterPro" id="IPR035985">
    <property type="entry name" value="Ubiquitin-activating_enz"/>
</dbReference>
<reference evidence="16 17" key="1">
    <citation type="journal article" date="2011" name="Proc. Natl. Acad. Sci. U.S.A.">
        <title>Evolutionary erosion of yeast sex chromosomes by mating-type switching accidents.</title>
        <authorList>
            <person name="Gordon J.L."/>
            <person name="Armisen D."/>
            <person name="Proux-Wera E."/>
            <person name="Oheigeartaigh S.S."/>
            <person name="Byrne K.P."/>
            <person name="Wolfe K.H."/>
        </authorList>
    </citation>
    <scope>NUCLEOTIDE SEQUENCE [LARGE SCALE GENOMIC DNA]</scope>
    <source>
        <strain evidence="17">ATCC 34711 / CBS 6284 / DSM 70876 / NBRC 10599 / NRRL Y-10934 / UCD 77-7</strain>
    </source>
</reference>
<dbReference type="GO" id="GO:0032447">
    <property type="term" value="P:protein urmylation"/>
    <property type="evidence" value="ECO:0007669"/>
    <property type="project" value="EnsemblFungi"/>
</dbReference>
<dbReference type="KEGG" id="tbl:TBLA_0A03670"/>
<feature type="coiled-coil region" evidence="14">
    <location>
        <begin position="5"/>
        <end position="43"/>
    </location>
</feature>
<dbReference type="HAMAP" id="MF_03049">
    <property type="entry name" value="MOCS3_Uba4"/>
    <property type="match status" value="1"/>
</dbReference>
<evidence type="ECO:0000313" key="17">
    <source>
        <dbReference type="Proteomes" id="UP000002866"/>
    </source>
</evidence>
<evidence type="ECO:0000256" key="6">
    <source>
        <dbReference type="ARBA" id="ARBA00022723"/>
    </source>
</evidence>
<feature type="binding site" evidence="13">
    <location>
        <position position="212"/>
    </location>
    <ligand>
        <name>Zn(2+)</name>
        <dbReference type="ChEBI" id="CHEBI:29105"/>
    </ligand>
</feature>
<dbReference type="Pfam" id="PF00581">
    <property type="entry name" value="Rhodanese"/>
    <property type="match status" value="1"/>
</dbReference>
<dbReference type="GeneID" id="14493393"/>
<dbReference type="GO" id="GO:0070566">
    <property type="term" value="F:adenylyltransferase activity"/>
    <property type="evidence" value="ECO:0007669"/>
    <property type="project" value="EnsemblFungi"/>
</dbReference>
<evidence type="ECO:0000256" key="4">
    <source>
        <dbReference type="ARBA" id="ARBA00022694"/>
    </source>
</evidence>
<name>I2GVL3_HENB6</name>
<accession>I2GVL3</accession>
<dbReference type="InterPro" id="IPR036873">
    <property type="entry name" value="Rhodanese-like_dom_sf"/>
</dbReference>
<feature type="binding site" evidence="13">
    <location>
        <begin position="106"/>
        <end position="110"/>
    </location>
    <ligand>
        <name>ATP</name>
        <dbReference type="ChEBI" id="CHEBI:30616"/>
    </ligand>
</feature>
<dbReference type="Proteomes" id="UP000002866">
    <property type="component" value="Chromosome 1"/>
</dbReference>
<evidence type="ECO:0000256" key="3">
    <source>
        <dbReference type="ARBA" id="ARBA00022679"/>
    </source>
</evidence>
<dbReference type="AlphaFoldDB" id="I2GVL3"/>
<evidence type="ECO:0000256" key="11">
    <source>
        <dbReference type="ARBA" id="ARBA00023268"/>
    </source>
</evidence>
<dbReference type="STRING" id="1071380.I2GVL3"/>
<dbReference type="InterPro" id="IPR045886">
    <property type="entry name" value="ThiF/MoeB/HesA"/>
</dbReference>
<dbReference type="InParanoid" id="I2GVL3"/>
<dbReference type="FunFam" id="3.40.250.10:FF:000014">
    <property type="entry name" value="Adenylyltransferase and sulfurtransferase MOCS3"/>
    <property type="match status" value="1"/>
</dbReference>
<evidence type="ECO:0000256" key="13">
    <source>
        <dbReference type="HAMAP-Rule" id="MF_03049"/>
    </source>
</evidence>
<keyword evidence="14" id="KW-0175">Coiled coil</keyword>
<dbReference type="RefSeq" id="XP_004177684.1">
    <property type="nucleotide sequence ID" value="XM_004177636.1"/>
</dbReference>
<gene>
    <name evidence="16" type="primary">TBLA0A03670</name>
    <name evidence="13" type="synonym">UBA4</name>
    <name evidence="16" type="ORF">TBLA_0A03670</name>
</gene>
<keyword evidence="2 13" id="KW-0963">Cytoplasm</keyword>
<feature type="domain" description="Rhodanese" evidence="15">
    <location>
        <begin position="340"/>
        <end position="439"/>
    </location>
</feature>